<organism evidence="1 2">
    <name type="scientific">Paramecium sonneborni</name>
    <dbReference type="NCBI Taxonomy" id="65129"/>
    <lineage>
        <taxon>Eukaryota</taxon>
        <taxon>Sar</taxon>
        <taxon>Alveolata</taxon>
        <taxon>Ciliophora</taxon>
        <taxon>Intramacronucleata</taxon>
        <taxon>Oligohymenophorea</taxon>
        <taxon>Peniculida</taxon>
        <taxon>Parameciidae</taxon>
        <taxon>Paramecium</taxon>
    </lineage>
</organism>
<sequence length="166" mass="19611">MNQQIETYKIKTNIQNKQEKIASKIKFLKLVLCDKKTIRASAQMCKINFSTAKAILNKFRRLGVIQQSYQDQDGQIDLLRQIVQIQKGIKCEQISKTKENKEKLYNQLQLFIQNIQIQKINSQIHVQQAMDVKALQQELNLEKQKEYKLVEQIVEQQIIFMKKICQ</sequence>
<dbReference type="EMBL" id="CAJJDN010000056">
    <property type="protein sequence ID" value="CAD8090587.1"/>
    <property type="molecule type" value="Genomic_DNA"/>
</dbReference>
<comment type="caution">
    <text evidence="1">The sequence shown here is derived from an EMBL/GenBank/DDBJ whole genome shotgun (WGS) entry which is preliminary data.</text>
</comment>
<proteinExistence type="predicted"/>
<accession>A0A8S1NC44</accession>
<evidence type="ECO:0000313" key="2">
    <source>
        <dbReference type="Proteomes" id="UP000692954"/>
    </source>
</evidence>
<dbReference type="OrthoDB" id="294423at2759"/>
<dbReference type="AlphaFoldDB" id="A0A8S1NC44"/>
<keyword evidence="2" id="KW-1185">Reference proteome</keyword>
<reference evidence="1" key="1">
    <citation type="submission" date="2021-01" db="EMBL/GenBank/DDBJ databases">
        <authorList>
            <consortium name="Genoscope - CEA"/>
            <person name="William W."/>
        </authorList>
    </citation>
    <scope>NUCLEOTIDE SEQUENCE</scope>
</reference>
<name>A0A8S1NC44_9CILI</name>
<dbReference type="Proteomes" id="UP000692954">
    <property type="component" value="Unassembled WGS sequence"/>
</dbReference>
<evidence type="ECO:0000313" key="1">
    <source>
        <dbReference type="EMBL" id="CAD8090587.1"/>
    </source>
</evidence>
<gene>
    <name evidence="1" type="ORF">PSON_ATCC_30995.1.T0560089</name>
</gene>
<protein>
    <submittedName>
        <fullName evidence="1">Uncharacterized protein</fullName>
    </submittedName>
</protein>